<evidence type="ECO:0000313" key="4">
    <source>
        <dbReference type="Proteomes" id="UP000613512"/>
    </source>
</evidence>
<feature type="domain" description="Activator of Hsp90 ATPase homologue 1/2-like C-terminal" evidence="2">
    <location>
        <begin position="15"/>
        <end position="116"/>
    </location>
</feature>
<accession>A0A916W9E5</accession>
<dbReference type="Proteomes" id="UP000613512">
    <property type="component" value="Unassembled WGS sequence"/>
</dbReference>
<protein>
    <recommendedName>
        <fullName evidence="2">Activator of Hsp90 ATPase homologue 1/2-like C-terminal domain-containing protein</fullName>
    </recommendedName>
</protein>
<comment type="similarity">
    <text evidence="1">Belongs to the AHA1 family.</text>
</comment>
<gene>
    <name evidence="3" type="ORF">GCM10008025_23020</name>
</gene>
<keyword evidence="4" id="KW-1185">Reference proteome</keyword>
<sequence length="152" mass="18136">MKEKLLFRLEEFIEAPIEVVFDYLDDDEKIKYWNDYFIENIYEKGQKTNEVGERFTSVQQFEKKVVKVDIELLEYEAPHKIVMVGYSKEGQAYTRYYLGSEDNGTRLVMESSIIPSNLYHSIITTLFGRLGKFIYKDQVIKLKDYLEVRDWS</sequence>
<dbReference type="AlphaFoldDB" id="A0A916W9E5"/>
<reference evidence="3" key="2">
    <citation type="submission" date="2020-09" db="EMBL/GenBank/DDBJ databases">
        <authorList>
            <person name="Sun Q."/>
            <person name="Zhou Y."/>
        </authorList>
    </citation>
    <scope>NUCLEOTIDE SEQUENCE</scope>
    <source>
        <strain evidence="3">CGMCC 1.12408</strain>
    </source>
</reference>
<comment type="caution">
    <text evidence="3">The sequence shown here is derived from an EMBL/GenBank/DDBJ whole genome shotgun (WGS) entry which is preliminary data.</text>
</comment>
<dbReference type="RefSeq" id="WP_188384814.1">
    <property type="nucleotide sequence ID" value="NZ_BMEY01000011.1"/>
</dbReference>
<dbReference type="InterPro" id="IPR023393">
    <property type="entry name" value="START-like_dom_sf"/>
</dbReference>
<dbReference type="Gene3D" id="3.30.530.20">
    <property type="match status" value="1"/>
</dbReference>
<reference evidence="3" key="1">
    <citation type="journal article" date="2014" name="Int. J. Syst. Evol. Microbiol.">
        <title>Complete genome sequence of Corynebacterium casei LMG S-19264T (=DSM 44701T), isolated from a smear-ripened cheese.</title>
        <authorList>
            <consortium name="US DOE Joint Genome Institute (JGI-PGF)"/>
            <person name="Walter F."/>
            <person name="Albersmeier A."/>
            <person name="Kalinowski J."/>
            <person name="Ruckert C."/>
        </authorList>
    </citation>
    <scope>NUCLEOTIDE SEQUENCE</scope>
    <source>
        <strain evidence="3">CGMCC 1.12408</strain>
    </source>
</reference>
<name>A0A916W9E5_9BACI</name>
<dbReference type="InterPro" id="IPR013538">
    <property type="entry name" value="ASHA1/2-like_C"/>
</dbReference>
<dbReference type="CDD" id="cd07812">
    <property type="entry name" value="SRPBCC"/>
    <property type="match status" value="1"/>
</dbReference>
<evidence type="ECO:0000259" key="2">
    <source>
        <dbReference type="Pfam" id="PF08327"/>
    </source>
</evidence>
<organism evidence="3 4">
    <name type="scientific">Ornithinibacillus halotolerans</name>
    <dbReference type="NCBI Taxonomy" id="1274357"/>
    <lineage>
        <taxon>Bacteria</taxon>
        <taxon>Bacillati</taxon>
        <taxon>Bacillota</taxon>
        <taxon>Bacilli</taxon>
        <taxon>Bacillales</taxon>
        <taxon>Bacillaceae</taxon>
        <taxon>Ornithinibacillus</taxon>
    </lineage>
</organism>
<dbReference type="Pfam" id="PF08327">
    <property type="entry name" value="AHSA1"/>
    <property type="match status" value="1"/>
</dbReference>
<dbReference type="SUPFAM" id="SSF55961">
    <property type="entry name" value="Bet v1-like"/>
    <property type="match status" value="1"/>
</dbReference>
<dbReference type="EMBL" id="BMEY01000011">
    <property type="protein sequence ID" value="GGA78968.1"/>
    <property type="molecule type" value="Genomic_DNA"/>
</dbReference>
<evidence type="ECO:0000256" key="1">
    <source>
        <dbReference type="ARBA" id="ARBA00006817"/>
    </source>
</evidence>
<proteinExistence type="inferred from homology"/>
<evidence type="ECO:0000313" key="3">
    <source>
        <dbReference type="EMBL" id="GGA78968.1"/>
    </source>
</evidence>